<evidence type="ECO:0000313" key="1">
    <source>
        <dbReference type="EMBL" id="KAJ9109265.1"/>
    </source>
</evidence>
<dbReference type="Proteomes" id="UP001227268">
    <property type="component" value="Unassembled WGS sequence"/>
</dbReference>
<sequence length="715" mass="79390">MSRSSTPARYPLLQKPLYVYTLPQELLNILSVRSVQAAVQEPKVKDDENTVTKATFNTLDVAQPGSLSCQTCLNVAFSTLDEQRAHFRSDWHRYNAKLVLLGKGGMVTEEEFEEINDGLSSLSGSASSDSDASDSNAETAGSSTEDRVTRLLRRQKLNGGGVQDGDEKDSDQEAEEADYRRRAEQRTAILWFQAKDTENQDAGARLVPDDTQLGIYRALIPKTISLSQPTAFLPALRAMQLPPMAPGAQFDPFEERKITLLMVAGGHFAGMVVSLRPLNVIQSKGVKPERQEVKGAGEVRVLKHKTFHRYTTRKKQGGSQSLNDNAKGKANSAGAMLRRYGEQSLKEEIQALMVEWEDEIQSSEKIFLRASTASKRSFWGYSGAVLEKGDERVSVFPFPTRRPTLSELLRCWQELTRVKVTHLSEEAIKALDEAYIASLQPKTRLIAPSASAPVIKPAKESAPKLSAEEESHRERRRRLIDMVRKGRMEPLLPFWDKYGASLGGVNAKAENWVDDGRGQTLLMIAAQAGQEDAVKWLLEEQRADPTVVFSQEVTQDTPDATEEEGVEAQSTKTRGRTAYDLATTKDVRNIFRRLAHDHANWYDWIVAGHVPSGLSEEKEQEQDKKKAERRKGLKEKAKEREAKKAAELALIPEPEPPLEATPMPSAKASKGPQKLGGGKPNNDAGLAGLTPEMRTRIERERRARAAEARLSGIGR</sequence>
<organism evidence="1 2">
    <name type="scientific">Naganishia friedmannii</name>
    <dbReference type="NCBI Taxonomy" id="89922"/>
    <lineage>
        <taxon>Eukaryota</taxon>
        <taxon>Fungi</taxon>
        <taxon>Dikarya</taxon>
        <taxon>Basidiomycota</taxon>
        <taxon>Agaricomycotina</taxon>
        <taxon>Tremellomycetes</taxon>
        <taxon>Filobasidiales</taxon>
        <taxon>Filobasidiaceae</taxon>
        <taxon>Naganishia</taxon>
    </lineage>
</organism>
<evidence type="ECO:0000313" key="2">
    <source>
        <dbReference type="Proteomes" id="UP001227268"/>
    </source>
</evidence>
<dbReference type="EMBL" id="JASBWT010000001">
    <property type="protein sequence ID" value="KAJ9109265.1"/>
    <property type="molecule type" value="Genomic_DNA"/>
</dbReference>
<keyword evidence="2" id="KW-1185">Reference proteome</keyword>
<comment type="caution">
    <text evidence="1">The sequence shown here is derived from an EMBL/GenBank/DDBJ whole genome shotgun (WGS) entry which is preliminary data.</text>
</comment>
<reference evidence="1" key="1">
    <citation type="submission" date="2023-04" db="EMBL/GenBank/DDBJ databases">
        <title>Draft Genome sequencing of Naganishia species isolated from polar environments using Oxford Nanopore Technology.</title>
        <authorList>
            <person name="Leo P."/>
            <person name="Venkateswaran K."/>
        </authorList>
    </citation>
    <scope>NUCLEOTIDE SEQUENCE</scope>
    <source>
        <strain evidence="1">MNA-CCFEE 5423</strain>
    </source>
</reference>
<name>A0ACC2WD40_9TREE</name>
<accession>A0ACC2WD40</accession>
<protein>
    <submittedName>
        <fullName evidence="1">Uncharacterized protein</fullName>
    </submittedName>
</protein>
<proteinExistence type="predicted"/>
<gene>
    <name evidence="1" type="ORF">QFC21_000594</name>
</gene>